<sequence length="342" mass="38990">MMEDVLNPQKEKHLDLIILLSIIFFVDLAMILFATVYVIGFYNNDYSYYLLFIYENVTLLLENARLFAKYGGFVCEIFDLINKDSNNNQQKPSSFAKKLLTLIFNTETIYVTQFVLEILLLLIAIAHYMHVWYNNGLQFAVIDVLLFALINNSFNEFRIQAKRLLEYKKITLLLKDHFPIPIHEEITHQELCSICHENFSHQELKDCRKLECGHIFHLTCISQWMRSGSFTCPFCRRQLLQPIGGDANSDTESTTSSIHGGSIHSNTETANQLTDMQQAVTNGSGDGHVDNPPPPIHTTILSTSGGWLPFSLQIQETTSDIDTSDDEEGEHDAVNVDQQSDK</sequence>
<dbReference type="PROSITE" id="PS50089">
    <property type="entry name" value="ZF_RING_2"/>
    <property type="match status" value="1"/>
</dbReference>
<dbReference type="PANTHER" id="PTHR15067:SF4">
    <property type="entry name" value="E3 UBIQUITIN-PROTEIN LIGASE RNF8"/>
    <property type="match status" value="1"/>
</dbReference>
<dbReference type="STRING" id="5762.D2VYL6"/>
<dbReference type="PANTHER" id="PTHR15067">
    <property type="entry name" value="E3 UBIQUITIN-PROTEIN LIGASE RNF8"/>
    <property type="match status" value="1"/>
</dbReference>
<feature type="transmembrane region" description="Helical" evidence="8">
    <location>
        <begin position="136"/>
        <end position="154"/>
    </location>
</feature>
<feature type="compositionally biased region" description="Polar residues" evidence="7">
    <location>
        <begin position="248"/>
        <end position="266"/>
    </location>
</feature>
<feature type="region of interest" description="Disordered" evidence="7">
    <location>
        <begin position="279"/>
        <end position="302"/>
    </location>
</feature>
<dbReference type="GO" id="GO:0006511">
    <property type="term" value="P:ubiquitin-dependent protein catabolic process"/>
    <property type="evidence" value="ECO:0007669"/>
    <property type="project" value="TreeGrafter"/>
</dbReference>
<gene>
    <name evidence="10" type="ORF">NAEGRDRAFT_74164</name>
</gene>
<feature type="region of interest" description="Disordered" evidence="7">
    <location>
        <begin position="318"/>
        <end position="342"/>
    </location>
</feature>
<dbReference type="SUPFAM" id="SSF57850">
    <property type="entry name" value="RING/U-box"/>
    <property type="match status" value="1"/>
</dbReference>
<evidence type="ECO:0000256" key="2">
    <source>
        <dbReference type="ARBA" id="ARBA00022723"/>
    </source>
</evidence>
<dbReference type="GO" id="GO:0008270">
    <property type="term" value="F:zinc ion binding"/>
    <property type="evidence" value="ECO:0007669"/>
    <property type="project" value="UniProtKB-KW"/>
</dbReference>
<keyword evidence="3 6" id="KW-0863">Zinc-finger</keyword>
<dbReference type="Pfam" id="PF13639">
    <property type="entry name" value="zf-RING_2"/>
    <property type="match status" value="1"/>
</dbReference>
<feature type="domain" description="RING-type" evidence="9">
    <location>
        <begin position="192"/>
        <end position="236"/>
    </location>
</feature>
<keyword evidence="8" id="KW-0812">Transmembrane</keyword>
<keyword evidence="1" id="KW-0808">Transferase</keyword>
<name>D2VYL6_NAEGR</name>
<dbReference type="InParanoid" id="D2VYL6"/>
<dbReference type="Proteomes" id="UP000006671">
    <property type="component" value="Unassembled WGS sequence"/>
</dbReference>
<keyword evidence="8" id="KW-1133">Transmembrane helix</keyword>
<evidence type="ECO:0000256" key="5">
    <source>
        <dbReference type="ARBA" id="ARBA00022833"/>
    </source>
</evidence>
<dbReference type="GO" id="GO:0000151">
    <property type="term" value="C:ubiquitin ligase complex"/>
    <property type="evidence" value="ECO:0007669"/>
    <property type="project" value="TreeGrafter"/>
</dbReference>
<evidence type="ECO:0000256" key="1">
    <source>
        <dbReference type="ARBA" id="ARBA00022679"/>
    </source>
</evidence>
<dbReference type="KEGG" id="ngr:NAEGRDRAFT_74164"/>
<dbReference type="CDD" id="cd16481">
    <property type="entry name" value="RING-H2_TTC3"/>
    <property type="match status" value="1"/>
</dbReference>
<evidence type="ECO:0000256" key="4">
    <source>
        <dbReference type="ARBA" id="ARBA00022786"/>
    </source>
</evidence>
<keyword evidence="8" id="KW-0472">Membrane</keyword>
<feature type="transmembrane region" description="Helical" evidence="8">
    <location>
        <begin position="108"/>
        <end position="130"/>
    </location>
</feature>
<dbReference type="GO" id="GO:0005829">
    <property type="term" value="C:cytosol"/>
    <property type="evidence" value="ECO:0007669"/>
    <property type="project" value="TreeGrafter"/>
</dbReference>
<protein>
    <submittedName>
        <fullName evidence="10">Predicted protein</fullName>
    </submittedName>
</protein>
<dbReference type="GO" id="GO:0016567">
    <property type="term" value="P:protein ubiquitination"/>
    <property type="evidence" value="ECO:0007669"/>
    <property type="project" value="TreeGrafter"/>
</dbReference>
<evidence type="ECO:0000256" key="8">
    <source>
        <dbReference type="SAM" id="Phobius"/>
    </source>
</evidence>
<feature type="transmembrane region" description="Helical" evidence="8">
    <location>
        <begin position="16"/>
        <end position="40"/>
    </location>
</feature>
<keyword evidence="11" id="KW-1185">Reference proteome</keyword>
<evidence type="ECO:0000256" key="6">
    <source>
        <dbReference type="PROSITE-ProRule" id="PRU00175"/>
    </source>
</evidence>
<dbReference type="GO" id="GO:0061630">
    <property type="term" value="F:ubiquitin protein ligase activity"/>
    <property type="evidence" value="ECO:0007669"/>
    <property type="project" value="TreeGrafter"/>
</dbReference>
<dbReference type="VEuPathDB" id="AmoebaDB:NAEGRDRAFT_74164"/>
<feature type="region of interest" description="Disordered" evidence="7">
    <location>
        <begin position="245"/>
        <end position="266"/>
    </location>
</feature>
<dbReference type="eggNOG" id="KOG0802">
    <property type="taxonomic scope" value="Eukaryota"/>
</dbReference>
<organism evidence="11">
    <name type="scientific">Naegleria gruberi</name>
    <name type="common">Amoeba</name>
    <dbReference type="NCBI Taxonomy" id="5762"/>
    <lineage>
        <taxon>Eukaryota</taxon>
        <taxon>Discoba</taxon>
        <taxon>Heterolobosea</taxon>
        <taxon>Tetramitia</taxon>
        <taxon>Eutetramitia</taxon>
        <taxon>Vahlkampfiidae</taxon>
        <taxon>Naegleria</taxon>
    </lineage>
</organism>
<evidence type="ECO:0000259" key="9">
    <source>
        <dbReference type="PROSITE" id="PS50089"/>
    </source>
</evidence>
<keyword evidence="2" id="KW-0479">Metal-binding</keyword>
<dbReference type="GeneID" id="8853811"/>
<evidence type="ECO:0000313" key="11">
    <source>
        <dbReference type="Proteomes" id="UP000006671"/>
    </source>
</evidence>
<dbReference type="RefSeq" id="XP_002670880.1">
    <property type="nucleotide sequence ID" value="XM_002670834.1"/>
</dbReference>
<dbReference type="SMART" id="SM00184">
    <property type="entry name" value="RING"/>
    <property type="match status" value="1"/>
</dbReference>
<dbReference type="InterPro" id="IPR013083">
    <property type="entry name" value="Znf_RING/FYVE/PHD"/>
</dbReference>
<dbReference type="Gene3D" id="3.30.40.10">
    <property type="entry name" value="Zinc/RING finger domain, C3HC4 (zinc finger)"/>
    <property type="match status" value="1"/>
</dbReference>
<accession>D2VYL6</accession>
<evidence type="ECO:0000313" key="10">
    <source>
        <dbReference type="EMBL" id="EFC38136.1"/>
    </source>
</evidence>
<dbReference type="EMBL" id="GG738911">
    <property type="protein sequence ID" value="EFC38136.1"/>
    <property type="molecule type" value="Genomic_DNA"/>
</dbReference>
<reference evidence="10 11" key="1">
    <citation type="journal article" date="2010" name="Cell">
        <title>The genome of Naegleria gruberi illuminates early eukaryotic versatility.</title>
        <authorList>
            <person name="Fritz-Laylin L.K."/>
            <person name="Prochnik S.E."/>
            <person name="Ginger M.L."/>
            <person name="Dacks J.B."/>
            <person name="Carpenter M.L."/>
            <person name="Field M.C."/>
            <person name="Kuo A."/>
            <person name="Paredez A."/>
            <person name="Chapman J."/>
            <person name="Pham J."/>
            <person name="Shu S."/>
            <person name="Neupane R."/>
            <person name="Cipriano M."/>
            <person name="Mancuso J."/>
            <person name="Tu H."/>
            <person name="Salamov A."/>
            <person name="Lindquist E."/>
            <person name="Shapiro H."/>
            <person name="Lucas S."/>
            <person name="Grigoriev I.V."/>
            <person name="Cande W.Z."/>
            <person name="Fulton C."/>
            <person name="Rokhsar D.S."/>
            <person name="Dawson S.C."/>
        </authorList>
    </citation>
    <scope>NUCLEOTIDE SEQUENCE [LARGE SCALE GENOMIC DNA]</scope>
    <source>
        <strain evidence="10 11">NEG-M</strain>
    </source>
</reference>
<dbReference type="InterPro" id="IPR001841">
    <property type="entry name" value="Znf_RING"/>
</dbReference>
<proteinExistence type="predicted"/>
<dbReference type="OrthoDB" id="21204at2759"/>
<evidence type="ECO:0000256" key="7">
    <source>
        <dbReference type="SAM" id="MobiDB-lite"/>
    </source>
</evidence>
<feature type="compositionally biased region" description="Basic and acidic residues" evidence="7">
    <location>
        <begin position="331"/>
        <end position="342"/>
    </location>
</feature>
<keyword evidence="5" id="KW-0862">Zinc</keyword>
<evidence type="ECO:0000256" key="3">
    <source>
        <dbReference type="ARBA" id="ARBA00022771"/>
    </source>
</evidence>
<dbReference type="AlphaFoldDB" id="D2VYL6"/>
<keyword evidence="4" id="KW-0833">Ubl conjugation pathway</keyword>